<sequence length="206" mass="23173">MRRSDPTLAYYDSEAQLFFAATVDVDMSSLYEPFWRELAEGAAILDAGCGSGRDARVFHERGYAVTAMEPSPVLAALAEAHCRLPVEIRRFQEIDWRGRFDGIWACASLLHVPLAELPDVLQRLAHALRPGGNLYVSFKYGRGERDHGGRRFTDLDEAGLAELLCRVPALKAIETWITADRRPDREGERWLNALSKLQEPDSRLST</sequence>
<dbReference type="RefSeq" id="WP_200250646.1">
    <property type="nucleotide sequence ID" value="NZ_NRRY01000075.1"/>
</dbReference>
<dbReference type="EMBL" id="NRRY01000075">
    <property type="protein sequence ID" value="MBK1621447.1"/>
    <property type="molecule type" value="Genomic_DNA"/>
</dbReference>
<feature type="domain" description="Methyltransferase" evidence="3">
    <location>
        <begin position="44"/>
        <end position="132"/>
    </location>
</feature>
<dbReference type="Gene3D" id="3.40.50.150">
    <property type="entry name" value="Vaccinia Virus protein VP39"/>
    <property type="match status" value="1"/>
</dbReference>
<evidence type="ECO:0000313" key="4">
    <source>
        <dbReference type="EMBL" id="MBK1621447.1"/>
    </source>
</evidence>
<dbReference type="CDD" id="cd02440">
    <property type="entry name" value="AdoMet_MTases"/>
    <property type="match status" value="1"/>
</dbReference>
<organism evidence="4 5">
    <name type="scientific">Lamprobacter modestohalophilus</name>
    <dbReference type="NCBI Taxonomy" id="1064514"/>
    <lineage>
        <taxon>Bacteria</taxon>
        <taxon>Pseudomonadati</taxon>
        <taxon>Pseudomonadota</taxon>
        <taxon>Gammaproteobacteria</taxon>
        <taxon>Chromatiales</taxon>
        <taxon>Chromatiaceae</taxon>
        <taxon>Lamprobacter</taxon>
    </lineage>
</organism>
<evidence type="ECO:0000256" key="1">
    <source>
        <dbReference type="ARBA" id="ARBA00022603"/>
    </source>
</evidence>
<name>A0A9X0WD36_9GAMM</name>
<protein>
    <submittedName>
        <fullName evidence="4">SAM-dependent methyltransferase</fullName>
    </submittedName>
</protein>
<keyword evidence="1 4" id="KW-0489">Methyltransferase</keyword>
<dbReference type="AlphaFoldDB" id="A0A9X0WD36"/>
<dbReference type="InterPro" id="IPR029063">
    <property type="entry name" value="SAM-dependent_MTases_sf"/>
</dbReference>
<evidence type="ECO:0000313" key="5">
    <source>
        <dbReference type="Proteomes" id="UP001138768"/>
    </source>
</evidence>
<reference evidence="4 5" key="1">
    <citation type="journal article" date="2020" name="Microorganisms">
        <title>Osmotic Adaptation and Compatible Solute Biosynthesis of Phototrophic Bacteria as Revealed from Genome Analyses.</title>
        <authorList>
            <person name="Imhoff J.F."/>
            <person name="Rahn T."/>
            <person name="Kunzel S."/>
            <person name="Keller A."/>
            <person name="Neulinger S.C."/>
        </authorList>
    </citation>
    <scope>NUCLEOTIDE SEQUENCE [LARGE SCALE GENOMIC DNA]</scope>
    <source>
        <strain evidence="4 5">DSM 25653</strain>
    </source>
</reference>
<dbReference type="GO" id="GO:0008168">
    <property type="term" value="F:methyltransferase activity"/>
    <property type="evidence" value="ECO:0007669"/>
    <property type="project" value="UniProtKB-KW"/>
</dbReference>
<comment type="caution">
    <text evidence="4">The sequence shown here is derived from an EMBL/GenBank/DDBJ whole genome shotgun (WGS) entry which is preliminary data.</text>
</comment>
<evidence type="ECO:0000259" key="3">
    <source>
        <dbReference type="Pfam" id="PF13649"/>
    </source>
</evidence>
<dbReference type="PANTHER" id="PTHR43861:SF1">
    <property type="entry name" value="TRANS-ACONITATE 2-METHYLTRANSFERASE"/>
    <property type="match status" value="1"/>
</dbReference>
<dbReference type="PANTHER" id="PTHR43861">
    <property type="entry name" value="TRANS-ACONITATE 2-METHYLTRANSFERASE-RELATED"/>
    <property type="match status" value="1"/>
</dbReference>
<accession>A0A9X0WD36</accession>
<gene>
    <name evidence="4" type="ORF">CKO42_24150</name>
</gene>
<dbReference type="GO" id="GO:0032259">
    <property type="term" value="P:methylation"/>
    <property type="evidence" value="ECO:0007669"/>
    <property type="project" value="UniProtKB-KW"/>
</dbReference>
<dbReference type="Pfam" id="PF13649">
    <property type="entry name" value="Methyltransf_25"/>
    <property type="match status" value="1"/>
</dbReference>
<proteinExistence type="predicted"/>
<dbReference type="Proteomes" id="UP001138768">
    <property type="component" value="Unassembled WGS sequence"/>
</dbReference>
<dbReference type="SUPFAM" id="SSF53335">
    <property type="entry name" value="S-adenosyl-L-methionine-dependent methyltransferases"/>
    <property type="match status" value="1"/>
</dbReference>
<evidence type="ECO:0000256" key="2">
    <source>
        <dbReference type="ARBA" id="ARBA00022679"/>
    </source>
</evidence>
<dbReference type="InterPro" id="IPR041698">
    <property type="entry name" value="Methyltransf_25"/>
</dbReference>
<keyword evidence="5" id="KW-1185">Reference proteome</keyword>
<keyword evidence="2" id="KW-0808">Transferase</keyword>